<dbReference type="EMBL" id="GBXM01092037">
    <property type="protein sequence ID" value="JAH16540.1"/>
    <property type="molecule type" value="Transcribed_RNA"/>
</dbReference>
<sequence length="61" mass="7148">MIFNRNGIPFMWRAIITACSKVERISAFQNFTLSFSCNSIKFYFHSKPFHGAFSMYQRQGS</sequence>
<reference evidence="1" key="2">
    <citation type="journal article" date="2015" name="Fish Shellfish Immunol.">
        <title>Early steps in the European eel (Anguilla anguilla)-Vibrio vulnificus interaction in the gills: Role of the RtxA13 toxin.</title>
        <authorList>
            <person name="Callol A."/>
            <person name="Pajuelo D."/>
            <person name="Ebbesson L."/>
            <person name="Teles M."/>
            <person name="MacKenzie S."/>
            <person name="Amaro C."/>
        </authorList>
    </citation>
    <scope>NUCLEOTIDE SEQUENCE</scope>
</reference>
<reference evidence="1" key="1">
    <citation type="submission" date="2014-11" db="EMBL/GenBank/DDBJ databases">
        <authorList>
            <person name="Amaro Gonzalez C."/>
        </authorList>
    </citation>
    <scope>NUCLEOTIDE SEQUENCE</scope>
</reference>
<proteinExistence type="predicted"/>
<name>A0A0E9QJL1_ANGAN</name>
<protein>
    <submittedName>
        <fullName evidence="1">Uncharacterized protein</fullName>
    </submittedName>
</protein>
<evidence type="ECO:0000313" key="1">
    <source>
        <dbReference type="EMBL" id="JAH16540.1"/>
    </source>
</evidence>
<dbReference type="AlphaFoldDB" id="A0A0E9QJL1"/>
<accession>A0A0E9QJL1</accession>
<organism evidence="1">
    <name type="scientific">Anguilla anguilla</name>
    <name type="common">European freshwater eel</name>
    <name type="synonym">Muraena anguilla</name>
    <dbReference type="NCBI Taxonomy" id="7936"/>
    <lineage>
        <taxon>Eukaryota</taxon>
        <taxon>Metazoa</taxon>
        <taxon>Chordata</taxon>
        <taxon>Craniata</taxon>
        <taxon>Vertebrata</taxon>
        <taxon>Euteleostomi</taxon>
        <taxon>Actinopterygii</taxon>
        <taxon>Neopterygii</taxon>
        <taxon>Teleostei</taxon>
        <taxon>Anguilliformes</taxon>
        <taxon>Anguillidae</taxon>
        <taxon>Anguilla</taxon>
    </lineage>
</organism>